<dbReference type="EMBL" id="MN738822">
    <property type="protein sequence ID" value="QHT37957.1"/>
    <property type="molecule type" value="Genomic_DNA"/>
</dbReference>
<dbReference type="PANTHER" id="PTHR31042">
    <property type="entry name" value="CORE-2/I-BRANCHING BETA-1,6-N-ACETYLGLUCOSAMINYLTRANSFERASE FAMILY PROTEIN-RELATED"/>
    <property type="match status" value="1"/>
</dbReference>
<evidence type="ECO:0000256" key="3">
    <source>
        <dbReference type="ARBA" id="ARBA00022679"/>
    </source>
</evidence>
<dbReference type="Pfam" id="PF02485">
    <property type="entry name" value="Branch"/>
    <property type="match status" value="1"/>
</dbReference>
<evidence type="ECO:0000313" key="6">
    <source>
        <dbReference type="EMBL" id="QHT37957.1"/>
    </source>
</evidence>
<proteinExistence type="predicted"/>
<name>A0A6C0F806_9ZZZZ</name>
<protein>
    <recommendedName>
        <fullName evidence="7">Glycosyltransferase</fullName>
    </recommendedName>
</protein>
<comment type="subcellular location">
    <subcellularLocation>
        <location evidence="1">Membrane</location>
        <topology evidence="1">Single-pass type II membrane protein</topology>
    </subcellularLocation>
</comment>
<keyword evidence="2" id="KW-0328">Glycosyltransferase</keyword>
<dbReference type="PANTHER" id="PTHR31042:SF150">
    <property type="entry name" value="OS06G0661900 PROTEIN"/>
    <property type="match status" value="1"/>
</dbReference>
<evidence type="ECO:0000256" key="5">
    <source>
        <dbReference type="ARBA" id="ARBA00023180"/>
    </source>
</evidence>
<keyword evidence="5" id="KW-0325">Glycoprotein</keyword>
<evidence type="ECO:0000256" key="4">
    <source>
        <dbReference type="ARBA" id="ARBA00023136"/>
    </source>
</evidence>
<sequence>MKKVGFCFLIYDIMNQEELWNEWFKNADKEKYEIYIHYKDNKELKYFEEYKLTNCIPTQYRKVSIVHAHNVLFKKAYEDGCYKIVSLSQACIPLKSFDYVYDFLTKDDLSYFNMTVNSRGVHPRCEHAYQFIPKEKIRKTSNWFILNRNVAEKIIETPKEEINKVWQPISFPEEHYFISTIFLHNLESQIKTTPNLASGATTFTNWHDMREYPYVNDRYLKNYADVSSEELLYLLSQPCLFGRKFNLKCTVDGKSDFFLFDFLKNHI</sequence>
<reference evidence="6" key="1">
    <citation type="journal article" date="2020" name="Nature">
        <title>Giant virus diversity and host interactions through global metagenomics.</title>
        <authorList>
            <person name="Schulz F."/>
            <person name="Roux S."/>
            <person name="Paez-Espino D."/>
            <person name="Jungbluth S."/>
            <person name="Walsh D.A."/>
            <person name="Denef V.J."/>
            <person name="McMahon K.D."/>
            <person name="Konstantinidis K.T."/>
            <person name="Eloe-Fadrosh E.A."/>
            <person name="Kyrpides N.C."/>
            <person name="Woyke T."/>
        </authorList>
    </citation>
    <scope>NUCLEOTIDE SEQUENCE</scope>
    <source>
        <strain evidence="6">GVMAG-S-ERX556049-19</strain>
    </source>
</reference>
<keyword evidence="3" id="KW-0808">Transferase</keyword>
<dbReference type="InterPro" id="IPR044174">
    <property type="entry name" value="BC10-like"/>
</dbReference>
<organism evidence="6">
    <name type="scientific">viral metagenome</name>
    <dbReference type="NCBI Taxonomy" id="1070528"/>
    <lineage>
        <taxon>unclassified sequences</taxon>
        <taxon>metagenomes</taxon>
        <taxon>organismal metagenomes</taxon>
    </lineage>
</organism>
<dbReference type="InterPro" id="IPR003406">
    <property type="entry name" value="Glyco_trans_14"/>
</dbReference>
<evidence type="ECO:0000256" key="1">
    <source>
        <dbReference type="ARBA" id="ARBA00004606"/>
    </source>
</evidence>
<evidence type="ECO:0008006" key="7">
    <source>
        <dbReference type="Google" id="ProtNLM"/>
    </source>
</evidence>
<keyword evidence="4" id="KW-0472">Membrane</keyword>
<dbReference type="GO" id="GO:0016020">
    <property type="term" value="C:membrane"/>
    <property type="evidence" value="ECO:0007669"/>
    <property type="project" value="UniProtKB-SubCell"/>
</dbReference>
<evidence type="ECO:0000256" key="2">
    <source>
        <dbReference type="ARBA" id="ARBA00022676"/>
    </source>
</evidence>
<dbReference type="AlphaFoldDB" id="A0A6C0F806"/>
<accession>A0A6C0F806</accession>
<dbReference type="GO" id="GO:0016757">
    <property type="term" value="F:glycosyltransferase activity"/>
    <property type="evidence" value="ECO:0007669"/>
    <property type="project" value="UniProtKB-KW"/>
</dbReference>